<name>A0A238YJ87_9RHOB</name>
<gene>
    <name evidence="1" type="ORF">SAMN06265378_1197</name>
</gene>
<organism evidence="1 2">
    <name type="scientific">Paracoccus sediminis</name>
    <dbReference type="NCBI Taxonomy" id="1214787"/>
    <lineage>
        <taxon>Bacteria</taxon>
        <taxon>Pseudomonadati</taxon>
        <taxon>Pseudomonadota</taxon>
        <taxon>Alphaproteobacteria</taxon>
        <taxon>Rhodobacterales</taxon>
        <taxon>Paracoccaceae</taxon>
        <taxon>Paracoccus</taxon>
    </lineage>
</organism>
<proteinExistence type="predicted"/>
<dbReference type="EMBL" id="FZNM01000019">
    <property type="protein sequence ID" value="SNR70781.1"/>
    <property type="molecule type" value="Genomic_DNA"/>
</dbReference>
<dbReference type="RefSeq" id="WP_141133742.1">
    <property type="nucleotide sequence ID" value="NZ_FZNM01000019.1"/>
</dbReference>
<sequence>MDQNLYIARSRAAKIFKDRAGHANFRLNTIMVGLEGVRSGHINKPEELAVSWGPKNLDFAAKSAKGFAMDASLAFLVDALDTYLRNLAAYPSLVQNNKVESLLVGKFEIDKKGSRPAASKDIQDLISRIESVRQSPAELEECIRNFQRAHFGQRKRPSLRKRFVSVANHAATVRESYVSAVELLISWRNRHIHGDATEEISAETKKILKRDAKFFYDSHSHLDIERALSAYESRQSPSLKEMSSLISITHRSVASIDVGVIKKCEISKFALSAIAHSLHLRGGIEREVKDLWGKDCDRRYRKLSSILEPYGMTLLGERDPNQMINSLSSNVILELAKRSKDDAVQALRDSRRLEPAD</sequence>
<dbReference type="AlphaFoldDB" id="A0A238YJ87"/>
<evidence type="ECO:0000313" key="1">
    <source>
        <dbReference type="EMBL" id="SNR70781.1"/>
    </source>
</evidence>
<evidence type="ECO:0000313" key="2">
    <source>
        <dbReference type="Proteomes" id="UP000198409"/>
    </source>
</evidence>
<accession>A0A238YJ87</accession>
<reference evidence="2" key="1">
    <citation type="submission" date="2017-06" db="EMBL/GenBank/DDBJ databases">
        <authorList>
            <person name="Varghese N."/>
            <person name="Submissions S."/>
        </authorList>
    </citation>
    <scope>NUCLEOTIDE SEQUENCE [LARGE SCALE GENOMIC DNA]</scope>
    <source>
        <strain evidence="2">DSM 26170</strain>
    </source>
</reference>
<dbReference type="Proteomes" id="UP000198409">
    <property type="component" value="Unassembled WGS sequence"/>
</dbReference>
<protein>
    <submittedName>
        <fullName evidence="1">Uncharacterized protein</fullName>
    </submittedName>
</protein>